<dbReference type="Gene3D" id="3.40.190.10">
    <property type="entry name" value="Periplasmic binding protein-like II"/>
    <property type="match status" value="2"/>
</dbReference>
<dbReference type="EMBL" id="CP151657">
    <property type="protein sequence ID" value="WZP14706.1"/>
    <property type="molecule type" value="Genomic_DNA"/>
</dbReference>
<dbReference type="CDD" id="cd13585">
    <property type="entry name" value="PBP2_TMBP_like"/>
    <property type="match status" value="1"/>
</dbReference>
<protein>
    <submittedName>
        <fullName evidence="2">Sugar ABC transporter substrate-binding protein</fullName>
    </submittedName>
</protein>
<keyword evidence="3" id="KW-1185">Reference proteome</keyword>
<organism evidence="2 3">
    <name type="scientific">Arthrobacter citreus</name>
    <dbReference type="NCBI Taxonomy" id="1670"/>
    <lineage>
        <taxon>Bacteria</taxon>
        <taxon>Bacillati</taxon>
        <taxon>Actinomycetota</taxon>
        <taxon>Actinomycetes</taxon>
        <taxon>Micrococcales</taxon>
        <taxon>Micrococcaceae</taxon>
        <taxon>Arthrobacter</taxon>
    </lineage>
</organism>
<keyword evidence="1" id="KW-0732">Signal</keyword>
<evidence type="ECO:0000313" key="2">
    <source>
        <dbReference type="EMBL" id="WZP14706.1"/>
    </source>
</evidence>
<dbReference type="PANTHER" id="PTHR43649">
    <property type="entry name" value="ARABINOSE-BINDING PROTEIN-RELATED"/>
    <property type="match status" value="1"/>
</dbReference>
<dbReference type="InterPro" id="IPR050490">
    <property type="entry name" value="Bact_solute-bd_prot1"/>
</dbReference>
<dbReference type="RefSeq" id="WP_342022359.1">
    <property type="nucleotide sequence ID" value="NZ_CP151657.1"/>
</dbReference>
<dbReference type="PANTHER" id="PTHR43649:SF11">
    <property type="entry name" value="ABC TRANSPORTER SUBSTRATE-BINDING PROTEIN YESO-RELATED"/>
    <property type="match status" value="1"/>
</dbReference>
<evidence type="ECO:0000313" key="3">
    <source>
        <dbReference type="Proteomes" id="UP001448858"/>
    </source>
</evidence>
<sequence length="446" mass="47816">MTRFERSSSSRSARRKPLRFAVAAAAAALLAATASGCGSSETGSDAADGPVELRFSWWGNSDRAEITQQAIDKFEEANPNITVKPEFADFNGYFDRLATTVAGGDAPDVITLGGAYPREYGDRGALLDLSEVSGDLDLSKLPESALDNGNFSDVQYGVPTGNNTYALLINPRVFEEAGVPLPDEDTWTWEDFAETAEAISANSPDGVYGTADPTSMEALDLYAWQHGESVYSEDGGMNIEPETLADWWEMTAGLRESGAAPEAALTSELDGQAGPEQSLMGRGLSAMEFAWSNQYAAYQSASGDPLQLIRPPGESHKQPGVWLQASQIYSIYSKSEHPKEAAALIDFLINDPEAAKVIGTDRGIPSNPDVLEAIQPTLTEQQQVESQFVGRMGEYANRPLIIGPVGSTNTLQILERVNSGVLFEQITPEQAGEQFIQEVSAAIGVG</sequence>
<dbReference type="InterPro" id="IPR006059">
    <property type="entry name" value="SBP"/>
</dbReference>
<dbReference type="Pfam" id="PF13416">
    <property type="entry name" value="SBP_bac_8"/>
    <property type="match status" value="1"/>
</dbReference>
<name>A0ABZ2ZSK1_9MICC</name>
<proteinExistence type="predicted"/>
<feature type="signal peptide" evidence="1">
    <location>
        <begin position="1"/>
        <end position="36"/>
    </location>
</feature>
<dbReference type="SUPFAM" id="SSF53850">
    <property type="entry name" value="Periplasmic binding protein-like II"/>
    <property type="match status" value="1"/>
</dbReference>
<accession>A0ABZ2ZSK1</accession>
<reference evidence="2 3" key="1">
    <citation type="submission" date="2024-04" db="EMBL/GenBank/DDBJ databases">
        <title>Arthrobacter sp. from Plains bison fecal sample.</title>
        <authorList>
            <person name="Ruzzini A."/>
        </authorList>
    </citation>
    <scope>NUCLEOTIDE SEQUENCE [LARGE SCALE GENOMIC DNA]</scope>
    <source>
        <strain evidence="2 3">EINP1</strain>
    </source>
</reference>
<feature type="chain" id="PRO_5046410214" evidence="1">
    <location>
        <begin position="37"/>
        <end position="446"/>
    </location>
</feature>
<gene>
    <name evidence="2" type="ORF">AAE021_10920</name>
</gene>
<dbReference type="Proteomes" id="UP001448858">
    <property type="component" value="Chromosome"/>
</dbReference>
<evidence type="ECO:0000256" key="1">
    <source>
        <dbReference type="SAM" id="SignalP"/>
    </source>
</evidence>